<dbReference type="EMBL" id="CP072167">
    <property type="protein sequence ID" value="QYA06583.1"/>
    <property type="molecule type" value="Genomic_DNA"/>
</dbReference>
<dbReference type="RefSeq" id="WP_157835776.1">
    <property type="nucleotide sequence ID" value="NZ_CP039691.1"/>
</dbReference>
<accession>A0ABX8T008</accession>
<evidence type="ECO:0000313" key="2">
    <source>
        <dbReference type="Proteomes" id="UP000826513"/>
    </source>
</evidence>
<reference evidence="1 2" key="1">
    <citation type="submission" date="2021-03" db="EMBL/GenBank/DDBJ databases">
        <title>Rapid diversification of plasmids in a genus of pathogenic and nitrogen fixing bacteria.</title>
        <authorList>
            <person name="Weisberg A.J."/>
            <person name="Miller M."/>
            <person name="Ream W."/>
            <person name="Grunwald N.J."/>
            <person name="Chang J.H."/>
        </authorList>
    </citation>
    <scope>NUCLEOTIDE SEQUENCE [LARGE SCALE GENOMIC DNA]</scope>
    <source>
        <strain evidence="1 2">AF3.44</strain>
    </source>
</reference>
<organism evidence="1 2">
    <name type="scientific">Agrobacterium larrymoorei</name>
    <dbReference type="NCBI Taxonomy" id="160699"/>
    <lineage>
        <taxon>Bacteria</taxon>
        <taxon>Pseudomonadati</taxon>
        <taxon>Pseudomonadota</taxon>
        <taxon>Alphaproteobacteria</taxon>
        <taxon>Hyphomicrobiales</taxon>
        <taxon>Rhizobiaceae</taxon>
        <taxon>Rhizobium/Agrobacterium group</taxon>
        <taxon>Agrobacterium</taxon>
    </lineage>
</organism>
<keyword evidence="2" id="KW-1185">Reference proteome</keyword>
<gene>
    <name evidence="1" type="ORF">J5285_11100</name>
</gene>
<protein>
    <recommendedName>
        <fullName evidence="3">Propionyl-coenzyme A carboxylase alpha polypeptide</fullName>
    </recommendedName>
</protein>
<evidence type="ECO:0000313" key="1">
    <source>
        <dbReference type="EMBL" id="QYA06583.1"/>
    </source>
</evidence>
<name>A0ABX8T008_9HYPH</name>
<evidence type="ECO:0008006" key="3">
    <source>
        <dbReference type="Google" id="ProtNLM"/>
    </source>
</evidence>
<sequence>MPLRIVGNVSPLVARLYALSFISFSGVSGDAVAPVGSLLPMGEQREGWRAGAGR</sequence>
<proteinExistence type="predicted"/>
<dbReference type="Proteomes" id="UP000826513">
    <property type="component" value="Chromosome 1"/>
</dbReference>